<dbReference type="AlphaFoldDB" id="C4YQG7"/>
<dbReference type="VEuPathDB" id="FungiDB:CAWG_02725"/>
<reference evidence="5 6" key="1">
    <citation type="journal article" date="2009" name="Nature">
        <title>Evolution of pathogenicity and sexual reproduction in eight Candida genomes.</title>
        <authorList>
            <person name="Butler G."/>
            <person name="Rasmussen M.D."/>
            <person name="Lin M.F."/>
            <person name="Santos M.A."/>
            <person name="Sakthikumar S."/>
            <person name="Munro C.A."/>
            <person name="Rheinbay E."/>
            <person name="Grabherr M."/>
            <person name="Forche A."/>
            <person name="Reedy J.L."/>
            <person name="Agrafioti I."/>
            <person name="Arnaud M.B."/>
            <person name="Bates S."/>
            <person name="Brown A.J."/>
            <person name="Brunke S."/>
            <person name="Costanzo M.C."/>
            <person name="Fitzpatrick D.A."/>
            <person name="de Groot P.W."/>
            <person name="Harris D."/>
            <person name="Hoyer L.L."/>
            <person name="Hube B."/>
            <person name="Klis F.M."/>
            <person name="Kodira C."/>
            <person name="Lennard N."/>
            <person name="Logue M.E."/>
            <person name="Martin R."/>
            <person name="Neiman A.M."/>
            <person name="Nikolaou E."/>
            <person name="Quail M.A."/>
            <person name="Quinn J."/>
            <person name="Santos M.C."/>
            <person name="Schmitzberger F.F."/>
            <person name="Sherlock G."/>
            <person name="Shah P."/>
            <person name="Silverstein K.A."/>
            <person name="Skrzypek M.S."/>
            <person name="Soll D."/>
            <person name="Staggs R."/>
            <person name="Stansfield I."/>
            <person name="Stumpf M.P."/>
            <person name="Sudbery P.E."/>
            <person name="Srikantha T."/>
            <person name="Zeng Q."/>
            <person name="Berman J."/>
            <person name="Berriman M."/>
            <person name="Heitman J."/>
            <person name="Gow N.A."/>
            <person name="Lorenz M.C."/>
            <person name="Birren B.W."/>
            <person name="Kellis M."/>
            <person name="Cuomo C.A."/>
        </authorList>
    </citation>
    <scope>NUCLEOTIDE SEQUENCE [LARGE SCALE GENOMIC DNA]</scope>
    <source>
        <strain evidence="5 6">WO-1</strain>
    </source>
</reference>
<dbReference type="EMBL" id="CM000310">
    <property type="protein sequence ID" value="EEQ44456.1"/>
    <property type="molecule type" value="Genomic_DNA"/>
</dbReference>
<dbReference type="PaxDb" id="5476-C4YQG7"/>
<dbReference type="FunFam" id="3.40.50.300:FF:004192">
    <property type="entry name" value="ABC transporter, putative"/>
    <property type="match status" value="1"/>
</dbReference>
<evidence type="ECO:0000256" key="2">
    <source>
        <dbReference type="ARBA" id="ARBA00022741"/>
    </source>
</evidence>
<dbReference type="GO" id="GO:0042626">
    <property type="term" value="F:ATPase-coupled transmembrane transporter activity"/>
    <property type="evidence" value="ECO:0007669"/>
    <property type="project" value="TreeGrafter"/>
</dbReference>
<evidence type="ECO:0000256" key="1">
    <source>
        <dbReference type="ARBA" id="ARBA00022737"/>
    </source>
</evidence>
<proteinExistence type="predicted"/>
<dbReference type="InterPro" id="IPR027417">
    <property type="entry name" value="P-loop_NTPase"/>
</dbReference>
<evidence type="ECO:0000256" key="3">
    <source>
        <dbReference type="ARBA" id="ARBA00022840"/>
    </source>
</evidence>
<organism evidence="5 6">
    <name type="scientific">Candida albicans (strain WO-1)</name>
    <name type="common">Yeast</name>
    <dbReference type="NCBI Taxonomy" id="294748"/>
    <lineage>
        <taxon>Eukaryota</taxon>
        <taxon>Fungi</taxon>
        <taxon>Dikarya</taxon>
        <taxon>Ascomycota</taxon>
        <taxon>Saccharomycotina</taxon>
        <taxon>Pichiomycetes</taxon>
        <taxon>Debaryomycetaceae</taxon>
        <taxon>Candida/Lodderomyces clade</taxon>
        <taxon>Candida</taxon>
    </lineage>
</organism>
<dbReference type="GO" id="GO:0016887">
    <property type="term" value="F:ATP hydrolysis activity"/>
    <property type="evidence" value="ECO:0007669"/>
    <property type="project" value="InterPro"/>
</dbReference>
<dbReference type="HOGENOM" id="CLU_000604_61_8_1"/>
<dbReference type="OMA" id="NTIAHWI"/>
<keyword evidence="1" id="KW-0677">Repeat</keyword>
<evidence type="ECO:0000313" key="5">
    <source>
        <dbReference type="EMBL" id="EEQ44456.1"/>
    </source>
</evidence>
<keyword evidence="2" id="KW-0547">Nucleotide-binding</keyword>
<feature type="non-terminal residue" evidence="5">
    <location>
        <position position="1"/>
    </location>
</feature>
<protein>
    <recommendedName>
        <fullName evidence="4">ABC transporter domain-containing protein</fullName>
    </recommendedName>
</protein>
<evidence type="ECO:0000313" key="6">
    <source>
        <dbReference type="Proteomes" id="UP000001429"/>
    </source>
</evidence>
<dbReference type="InterPro" id="IPR003439">
    <property type="entry name" value="ABC_transporter-like_ATP-bd"/>
</dbReference>
<dbReference type="Gene3D" id="3.40.50.300">
    <property type="entry name" value="P-loop containing nucleotide triphosphate hydrolases"/>
    <property type="match status" value="1"/>
</dbReference>
<name>C4YQG7_CANAW</name>
<accession>C4YQG7</accession>
<keyword evidence="6" id="KW-1185">Reference proteome</keyword>
<dbReference type="GO" id="GO:0000329">
    <property type="term" value="C:fungal-type vacuole membrane"/>
    <property type="evidence" value="ECO:0007669"/>
    <property type="project" value="TreeGrafter"/>
</dbReference>
<sequence>VLFSGSIRTNMDIQNQYSDTEILDSLKKVHLITGKENQSKFSNLDTVITEGGGNLSHGERQLVCLARSFLRNTKIILLDETTSSIDYNTDYILQSLREHFNNSNILTIAHRLRTIIDYDKILVLDAGKVVEYDNPYVLITNTDSLFYRMCENSSELESLIKLAKEAYV</sequence>
<dbReference type="PANTHER" id="PTHR24223">
    <property type="entry name" value="ATP-BINDING CASSETTE SUB-FAMILY C"/>
    <property type="match status" value="1"/>
</dbReference>
<dbReference type="InterPro" id="IPR050173">
    <property type="entry name" value="ABC_transporter_C-like"/>
</dbReference>
<dbReference type="Pfam" id="PF00005">
    <property type="entry name" value="ABC_tran"/>
    <property type="match status" value="1"/>
</dbReference>
<dbReference type="OrthoDB" id="4020894at2759"/>
<gene>
    <name evidence="5" type="ORF">CAWG_02725</name>
</gene>
<dbReference type="SUPFAM" id="SSF52540">
    <property type="entry name" value="P-loop containing nucleoside triphosphate hydrolases"/>
    <property type="match status" value="1"/>
</dbReference>
<dbReference type="PANTHER" id="PTHR24223:SF353">
    <property type="entry name" value="ABC TRANSPORTER ATP-BINDING PROTEIN_PERMEASE VMR1-RELATED"/>
    <property type="match status" value="1"/>
</dbReference>
<feature type="domain" description="ABC transporter" evidence="4">
    <location>
        <begin position="33"/>
        <end position="83"/>
    </location>
</feature>
<dbReference type="GO" id="GO:0005524">
    <property type="term" value="F:ATP binding"/>
    <property type="evidence" value="ECO:0007669"/>
    <property type="project" value="UniProtKB-KW"/>
</dbReference>
<dbReference type="Proteomes" id="UP000001429">
    <property type="component" value="Chromosome 3"/>
</dbReference>
<evidence type="ECO:0000259" key="4">
    <source>
        <dbReference type="Pfam" id="PF00005"/>
    </source>
</evidence>
<keyword evidence="3" id="KW-0067">ATP-binding</keyword>